<dbReference type="AlphaFoldDB" id="A0A370DBA0"/>
<evidence type="ECO:0000256" key="1">
    <source>
        <dbReference type="ARBA" id="ARBA00008769"/>
    </source>
</evidence>
<dbReference type="GO" id="GO:0008643">
    <property type="term" value="P:carbohydrate transport"/>
    <property type="evidence" value="ECO:0007669"/>
    <property type="project" value="InterPro"/>
</dbReference>
<evidence type="ECO:0000313" key="4">
    <source>
        <dbReference type="Proteomes" id="UP000254771"/>
    </source>
</evidence>
<accession>A0A370DBA0</accession>
<dbReference type="EMBL" id="QFXE01000021">
    <property type="protein sequence ID" value="RDH81860.1"/>
    <property type="molecule type" value="Genomic_DNA"/>
</dbReference>
<dbReference type="InterPro" id="IPR038673">
    <property type="entry name" value="OprB_sf"/>
</dbReference>
<keyword evidence="4" id="KW-1185">Reference proteome</keyword>
<comment type="caution">
    <text evidence="3">The sequence shown here is derived from an EMBL/GenBank/DDBJ whole genome shotgun (WGS) entry which is preliminary data.</text>
</comment>
<dbReference type="Proteomes" id="UP000254771">
    <property type="component" value="Unassembled WGS sequence"/>
</dbReference>
<protein>
    <submittedName>
        <fullName evidence="3">Uncharacterized protein</fullName>
    </submittedName>
</protein>
<organism evidence="3 4">
    <name type="scientific">endosymbiont of Escarpia spicata</name>
    <dbReference type="NCBI Taxonomy" id="2200908"/>
    <lineage>
        <taxon>Bacteria</taxon>
        <taxon>Pseudomonadati</taxon>
        <taxon>Pseudomonadota</taxon>
        <taxon>Gammaproteobacteria</taxon>
        <taxon>sulfur-oxidizing symbionts</taxon>
    </lineage>
</organism>
<gene>
    <name evidence="3" type="ORF">DIZ78_15520</name>
</gene>
<name>A0A370DBA0_9GAMM</name>
<dbReference type="GO" id="GO:0016020">
    <property type="term" value="C:membrane"/>
    <property type="evidence" value="ECO:0007669"/>
    <property type="project" value="InterPro"/>
</dbReference>
<evidence type="ECO:0000256" key="2">
    <source>
        <dbReference type="RuleBase" id="RU363072"/>
    </source>
</evidence>
<reference evidence="3 4" key="1">
    <citation type="journal article" date="2018" name="ISME J.">
        <title>Endosymbiont genomes yield clues of tubeworm success.</title>
        <authorList>
            <person name="Li Y."/>
            <person name="Liles M.R."/>
            <person name="Halanych K.M."/>
        </authorList>
    </citation>
    <scope>NUCLEOTIDE SEQUENCE [LARGE SCALE GENOMIC DNA]</scope>
    <source>
        <strain evidence="3">A1462</strain>
    </source>
</reference>
<sequence>MTQTVEAGRLDDALEASEQAQHFIDLSAVPAYQYAPRTEDDTGNYSLDAIANFNLAQRDSGTFGSTNLVMWVNSANKIGSLSSAPEFADQAGLLWDTTDIGADSASTTLLVLAVEQWFFDNSLSVGVGKFFPGQFFLLSAYTADNSNTFQNKMISGNPVASFWESIGLGTAGAWYADGWTVQAGVIDAQATANGLDFSSFGKGKYAYMLELAYEPGNPNGTTSLSALAYLVDEHDDLTTERGLVGQFTHEFGAQAEYATFGRYTVKNGGTGKTAAAQSTALSVKDGGFIGAAWNRPFGRANQQLAAAALYGQASSFKKMQGFNNQYGAELYWKFQPESWFHITPSVQFLRNRDDRFETVVGLRASFSFNKSWSGAIFSNQ</sequence>
<dbReference type="Gene3D" id="2.40.160.180">
    <property type="entry name" value="Carbohydrate-selective porin OprB"/>
    <property type="match status" value="1"/>
</dbReference>
<comment type="similarity">
    <text evidence="1 2">Belongs to the OprB family.</text>
</comment>
<evidence type="ECO:0000313" key="3">
    <source>
        <dbReference type="EMBL" id="RDH81860.1"/>
    </source>
</evidence>
<dbReference type="InterPro" id="IPR007049">
    <property type="entry name" value="Carb-sel_porin_OprB"/>
</dbReference>
<dbReference type="Pfam" id="PF04966">
    <property type="entry name" value="OprB"/>
    <property type="match status" value="1"/>
</dbReference>
<proteinExistence type="inferred from homology"/>
<dbReference type="GO" id="GO:0015288">
    <property type="term" value="F:porin activity"/>
    <property type="evidence" value="ECO:0007669"/>
    <property type="project" value="InterPro"/>
</dbReference>